<accession>A0ABV4WZM8</accession>
<evidence type="ECO:0000313" key="1">
    <source>
        <dbReference type="EMBL" id="MFB2875682.1"/>
    </source>
</evidence>
<dbReference type="EMBL" id="JBHFNQ010000017">
    <property type="protein sequence ID" value="MFB2875682.1"/>
    <property type="molecule type" value="Genomic_DNA"/>
</dbReference>
<proteinExistence type="predicted"/>
<sequence>MVFGSKNDRTAIIYPRVSGALRCANTPYGGRTIALLLFTQELVVRYAALTHPTVVERSHCYHLPKS</sequence>
<keyword evidence="2" id="KW-1185">Reference proteome</keyword>
<organism evidence="1 2">
    <name type="scientific">Floridaenema aerugineum BLCC-F46</name>
    <dbReference type="NCBI Taxonomy" id="3153654"/>
    <lineage>
        <taxon>Bacteria</taxon>
        <taxon>Bacillati</taxon>
        <taxon>Cyanobacteriota</taxon>
        <taxon>Cyanophyceae</taxon>
        <taxon>Oscillatoriophycideae</taxon>
        <taxon>Aerosakkonematales</taxon>
        <taxon>Aerosakkonemataceae</taxon>
        <taxon>Floridanema</taxon>
        <taxon>Floridanema aerugineum</taxon>
    </lineage>
</organism>
<comment type="caution">
    <text evidence="1">The sequence shown here is derived from an EMBL/GenBank/DDBJ whole genome shotgun (WGS) entry which is preliminary data.</text>
</comment>
<dbReference type="Proteomes" id="UP001576774">
    <property type="component" value="Unassembled WGS sequence"/>
</dbReference>
<name>A0ABV4WZM8_9CYAN</name>
<evidence type="ECO:0000313" key="2">
    <source>
        <dbReference type="Proteomes" id="UP001576774"/>
    </source>
</evidence>
<dbReference type="RefSeq" id="WP_413268841.1">
    <property type="nucleotide sequence ID" value="NZ_JBHFNQ010000017.1"/>
</dbReference>
<gene>
    <name evidence="1" type="ORF">ACE1CC_02200</name>
</gene>
<protein>
    <submittedName>
        <fullName evidence="1">Uncharacterized protein</fullName>
    </submittedName>
</protein>
<reference evidence="1 2" key="1">
    <citation type="submission" date="2024-09" db="EMBL/GenBank/DDBJ databases">
        <title>Floridaenema gen nov. (Aerosakkonemataceae, Aerosakkonematales ord. nov., Cyanobacteria) from benthic tropical and subtropical fresh waters, with the description of four new species.</title>
        <authorList>
            <person name="Moretto J.A."/>
            <person name="Berthold D.E."/>
            <person name="Lefler F.W."/>
            <person name="Huang I.-S."/>
            <person name="Laughinghouse H. IV."/>
        </authorList>
    </citation>
    <scope>NUCLEOTIDE SEQUENCE [LARGE SCALE GENOMIC DNA]</scope>
    <source>
        <strain evidence="1 2">BLCC-F46</strain>
    </source>
</reference>